<dbReference type="RefSeq" id="WP_230300806.1">
    <property type="nucleotide sequence ID" value="NZ_CAKKMG010000006.1"/>
</dbReference>
<evidence type="ECO:0000313" key="1">
    <source>
        <dbReference type="EMBL" id="CAH0153979.1"/>
    </source>
</evidence>
<dbReference type="Proteomes" id="UP000789326">
    <property type="component" value="Unassembled WGS sequence"/>
</dbReference>
<organism evidence="1 2">
    <name type="scientific">Peribacillus simplex</name>
    <dbReference type="NCBI Taxonomy" id="1478"/>
    <lineage>
        <taxon>Bacteria</taxon>
        <taxon>Bacillati</taxon>
        <taxon>Bacillota</taxon>
        <taxon>Bacilli</taxon>
        <taxon>Bacillales</taxon>
        <taxon>Bacillaceae</taxon>
        <taxon>Peribacillus</taxon>
    </lineage>
</organism>
<protein>
    <submittedName>
        <fullName evidence="1">Uncharacterized protein</fullName>
    </submittedName>
</protein>
<gene>
    <name evidence="1" type="ORF">SRABI133_00780</name>
</gene>
<dbReference type="AlphaFoldDB" id="A0A9W4KN64"/>
<name>A0A9W4KN64_9BACI</name>
<proteinExistence type="predicted"/>
<dbReference type="EMBL" id="CAKKMG010000006">
    <property type="protein sequence ID" value="CAH0153979.1"/>
    <property type="molecule type" value="Genomic_DNA"/>
</dbReference>
<comment type="caution">
    <text evidence="1">The sequence shown here is derived from an EMBL/GenBank/DDBJ whole genome shotgun (WGS) entry which is preliminary data.</text>
</comment>
<accession>A0A9W4KN64</accession>
<reference evidence="1" key="1">
    <citation type="submission" date="2021-11" db="EMBL/GenBank/DDBJ databases">
        <authorList>
            <person name="Bulgarelli D."/>
        </authorList>
    </citation>
    <scope>NUCLEOTIDE SEQUENCE</scope>
    <source>
        <strain evidence="1">Bi133</strain>
    </source>
</reference>
<sequence>MKTYFLKMGGKNLLEQIKRLFKKVEQNEINDGYVFVLREGLIRRIVELGGTCEVE</sequence>
<evidence type="ECO:0000313" key="2">
    <source>
        <dbReference type="Proteomes" id="UP000789326"/>
    </source>
</evidence>